<keyword evidence="3" id="KW-1185">Reference proteome</keyword>
<organism evidence="2 3">
    <name type="scientific">Saccharothrix yanglingensis</name>
    <dbReference type="NCBI Taxonomy" id="659496"/>
    <lineage>
        <taxon>Bacteria</taxon>
        <taxon>Bacillati</taxon>
        <taxon>Actinomycetota</taxon>
        <taxon>Actinomycetes</taxon>
        <taxon>Pseudonocardiales</taxon>
        <taxon>Pseudonocardiaceae</taxon>
        <taxon>Saccharothrix</taxon>
    </lineage>
</organism>
<accession>A0ABU0X0N7</accession>
<proteinExistence type="predicted"/>
<evidence type="ECO:0000256" key="1">
    <source>
        <dbReference type="SAM" id="MobiDB-lite"/>
    </source>
</evidence>
<feature type="compositionally biased region" description="Polar residues" evidence="1">
    <location>
        <begin position="31"/>
        <end position="43"/>
    </location>
</feature>
<dbReference type="RefSeq" id="WP_306746901.1">
    <property type="nucleotide sequence ID" value="NZ_NSDM01000007.1"/>
</dbReference>
<dbReference type="EMBL" id="NSDM01000007">
    <property type="protein sequence ID" value="MDQ2585697.1"/>
    <property type="molecule type" value="Genomic_DNA"/>
</dbReference>
<protein>
    <submittedName>
        <fullName evidence="2">Uncharacterized protein</fullName>
    </submittedName>
</protein>
<reference evidence="2 3" key="1">
    <citation type="submission" date="2017-06" db="EMBL/GenBank/DDBJ databases">
        <title>Cultured bacterium strain Saccharothrix yanglingensis Hhs.015.</title>
        <authorList>
            <person name="Xia Y."/>
        </authorList>
    </citation>
    <scope>NUCLEOTIDE SEQUENCE [LARGE SCALE GENOMIC DNA]</scope>
    <source>
        <strain evidence="2 3">Hhs.015</strain>
    </source>
</reference>
<name>A0ABU0X0N7_9PSEU</name>
<comment type="caution">
    <text evidence="2">The sequence shown here is derived from an EMBL/GenBank/DDBJ whole genome shotgun (WGS) entry which is preliminary data.</text>
</comment>
<dbReference type="Proteomes" id="UP001225605">
    <property type="component" value="Unassembled WGS sequence"/>
</dbReference>
<feature type="region of interest" description="Disordered" evidence="1">
    <location>
        <begin position="1"/>
        <end position="59"/>
    </location>
</feature>
<gene>
    <name evidence="2" type="ORF">CKY47_17245</name>
</gene>
<evidence type="ECO:0000313" key="3">
    <source>
        <dbReference type="Proteomes" id="UP001225605"/>
    </source>
</evidence>
<sequence>MENHEHVDGADEQEQEPAVVPNRRERRGHAQKNSGVNATQGRPLQNGFAGRRVFRRKAG</sequence>
<evidence type="ECO:0000313" key="2">
    <source>
        <dbReference type="EMBL" id="MDQ2585697.1"/>
    </source>
</evidence>